<dbReference type="PRINTS" id="PR00039">
    <property type="entry name" value="HTHLYSR"/>
</dbReference>
<evidence type="ECO:0000256" key="3">
    <source>
        <dbReference type="ARBA" id="ARBA00023125"/>
    </source>
</evidence>
<dbReference type="Proteomes" id="UP001306592">
    <property type="component" value="Unassembled WGS sequence"/>
</dbReference>
<dbReference type="PANTHER" id="PTHR30126">
    <property type="entry name" value="HTH-TYPE TRANSCRIPTIONAL REGULATOR"/>
    <property type="match status" value="1"/>
</dbReference>
<keyword evidence="2" id="KW-0805">Transcription regulation</keyword>
<dbReference type="EMBL" id="JBANEI010000001">
    <property type="protein sequence ID" value="MEI2680312.1"/>
    <property type="molecule type" value="Genomic_DNA"/>
</dbReference>
<protein>
    <submittedName>
        <fullName evidence="6">LysR substrate-binding domain-containing protein</fullName>
    </submittedName>
</protein>
<gene>
    <name evidence="6" type="ORF">V8N49_01315</name>
</gene>
<dbReference type="SUPFAM" id="SSF46785">
    <property type="entry name" value="Winged helix' DNA-binding domain"/>
    <property type="match status" value="1"/>
</dbReference>
<dbReference type="InterPro" id="IPR036390">
    <property type="entry name" value="WH_DNA-bd_sf"/>
</dbReference>
<dbReference type="GeneID" id="89476486"/>
<comment type="similarity">
    <text evidence="1">Belongs to the LysR transcriptional regulatory family.</text>
</comment>
<proteinExistence type="inferred from homology"/>
<evidence type="ECO:0000313" key="7">
    <source>
        <dbReference type="Proteomes" id="UP001306592"/>
    </source>
</evidence>
<dbReference type="Gene3D" id="3.40.190.290">
    <property type="match status" value="1"/>
</dbReference>
<dbReference type="Pfam" id="PF00126">
    <property type="entry name" value="HTH_1"/>
    <property type="match status" value="1"/>
</dbReference>
<keyword evidence="4" id="KW-0804">Transcription</keyword>
<organism evidence="6 7">
    <name type="scientific">Erwinia aphidicola</name>
    <dbReference type="NCBI Taxonomy" id="68334"/>
    <lineage>
        <taxon>Bacteria</taxon>
        <taxon>Pseudomonadati</taxon>
        <taxon>Pseudomonadota</taxon>
        <taxon>Gammaproteobacteria</taxon>
        <taxon>Enterobacterales</taxon>
        <taxon>Erwiniaceae</taxon>
        <taxon>Erwinia</taxon>
    </lineage>
</organism>
<dbReference type="InterPro" id="IPR005119">
    <property type="entry name" value="LysR_subst-bd"/>
</dbReference>
<sequence length="313" mass="34630">MNSIFNEENLQVLISVVRCGSFSRAAQELGITTSAVSYAIKRIETGLGVALFTRSTRSVELTEAGHYFWRKCGELLNDIQRIKRGVDTIAQGIEPRVRICINQLLYTPHHTARLLQLLDKQFPGCQVVITTAVYNGVWDALVNQQVNVAIGAPDTLPDGGGIDYLAIGSVRWQFAIAPDHPLARLAQPLGESQLRQWTTIMVEDTAETLNKKVGWLLHGQQSLVVPDFATKYHCQMLGQGIGFLPDYLVREAGQRLVTLAVQNPRQDSPMLLATQHAASGQVTQWIREQFAAGGVLSGLYQDLLHLDKNTDIM</sequence>
<name>A0ABU8D9W5_ERWAP</name>
<evidence type="ECO:0000256" key="2">
    <source>
        <dbReference type="ARBA" id="ARBA00023015"/>
    </source>
</evidence>
<dbReference type="InterPro" id="IPR036388">
    <property type="entry name" value="WH-like_DNA-bd_sf"/>
</dbReference>
<dbReference type="InterPro" id="IPR000847">
    <property type="entry name" value="LysR_HTH_N"/>
</dbReference>
<comment type="caution">
    <text evidence="6">The sequence shown here is derived from an EMBL/GenBank/DDBJ whole genome shotgun (WGS) entry which is preliminary data.</text>
</comment>
<reference evidence="6 7" key="1">
    <citation type="submission" date="2024-02" db="EMBL/GenBank/DDBJ databases">
        <title>First report Erwinia aphidicola in onion in Chile.</title>
        <authorList>
            <person name="Valenzuela M."/>
            <person name="Pena M."/>
            <person name="Dutta B."/>
        </authorList>
    </citation>
    <scope>NUCLEOTIDE SEQUENCE [LARGE SCALE GENOMIC DNA]</scope>
    <source>
        <strain evidence="6 7">QCJ3A</strain>
    </source>
</reference>
<evidence type="ECO:0000259" key="5">
    <source>
        <dbReference type="PROSITE" id="PS50931"/>
    </source>
</evidence>
<keyword evidence="3" id="KW-0238">DNA-binding</keyword>
<evidence type="ECO:0000313" key="6">
    <source>
        <dbReference type="EMBL" id="MEI2680312.1"/>
    </source>
</evidence>
<evidence type="ECO:0000256" key="4">
    <source>
        <dbReference type="ARBA" id="ARBA00023163"/>
    </source>
</evidence>
<keyword evidence="7" id="KW-1185">Reference proteome</keyword>
<dbReference type="RefSeq" id="WP_048918062.1">
    <property type="nucleotide sequence ID" value="NZ_CAKKMT010000008.1"/>
</dbReference>
<feature type="domain" description="HTH lysR-type" evidence="5">
    <location>
        <begin position="5"/>
        <end position="62"/>
    </location>
</feature>
<accession>A0ABU8D9W5</accession>
<dbReference type="Gene3D" id="1.10.10.10">
    <property type="entry name" value="Winged helix-like DNA-binding domain superfamily/Winged helix DNA-binding domain"/>
    <property type="match status" value="1"/>
</dbReference>
<dbReference type="Pfam" id="PF03466">
    <property type="entry name" value="LysR_substrate"/>
    <property type="match status" value="1"/>
</dbReference>
<dbReference type="PANTHER" id="PTHR30126:SF18">
    <property type="entry name" value="LYSR FAMILY TRANSCRIPTIONAL REGULATOR"/>
    <property type="match status" value="1"/>
</dbReference>
<evidence type="ECO:0000256" key="1">
    <source>
        <dbReference type="ARBA" id="ARBA00009437"/>
    </source>
</evidence>
<dbReference type="PROSITE" id="PS50931">
    <property type="entry name" value="HTH_LYSR"/>
    <property type="match status" value="1"/>
</dbReference>
<dbReference type="SUPFAM" id="SSF53850">
    <property type="entry name" value="Periplasmic binding protein-like II"/>
    <property type="match status" value="1"/>
</dbReference>